<accession>A0A6A4RUE4</accession>
<proteinExistence type="predicted"/>
<name>A0A6A4RUE4_SCOMX</name>
<evidence type="ECO:0000313" key="2">
    <source>
        <dbReference type="Proteomes" id="UP000438429"/>
    </source>
</evidence>
<dbReference type="AlphaFoldDB" id="A0A6A4RUE4"/>
<evidence type="ECO:0000313" key="1">
    <source>
        <dbReference type="EMBL" id="KAF0025613.1"/>
    </source>
</evidence>
<organism evidence="1 2">
    <name type="scientific">Scophthalmus maximus</name>
    <name type="common">Turbot</name>
    <name type="synonym">Psetta maxima</name>
    <dbReference type="NCBI Taxonomy" id="52904"/>
    <lineage>
        <taxon>Eukaryota</taxon>
        <taxon>Metazoa</taxon>
        <taxon>Chordata</taxon>
        <taxon>Craniata</taxon>
        <taxon>Vertebrata</taxon>
        <taxon>Euteleostomi</taxon>
        <taxon>Actinopterygii</taxon>
        <taxon>Neopterygii</taxon>
        <taxon>Teleostei</taxon>
        <taxon>Neoteleostei</taxon>
        <taxon>Acanthomorphata</taxon>
        <taxon>Carangaria</taxon>
        <taxon>Pleuronectiformes</taxon>
        <taxon>Pleuronectoidei</taxon>
        <taxon>Scophthalmidae</taxon>
        <taxon>Scophthalmus</taxon>
    </lineage>
</organism>
<comment type="caution">
    <text evidence="1">The sequence shown here is derived from an EMBL/GenBank/DDBJ whole genome shotgun (WGS) entry which is preliminary data.</text>
</comment>
<reference evidence="1 2" key="1">
    <citation type="submission" date="2019-06" db="EMBL/GenBank/DDBJ databases">
        <title>Draft genomes of female and male turbot (Scophthalmus maximus).</title>
        <authorList>
            <person name="Xu H."/>
            <person name="Xu X.-W."/>
            <person name="Shao C."/>
            <person name="Chen S."/>
        </authorList>
    </citation>
    <scope>NUCLEOTIDE SEQUENCE [LARGE SCALE GENOMIC DNA]</scope>
    <source>
        <strain evidence="1">Ysfricsl-2016a</strain>
        <tissue evidence="1">Blood</tissue>
    </source>
</reference>
<dbReference type="EMBL" id="VEVO01000020">
    <property type="protein sequence ID" value="KAF0025613.1"/>
    <property type="molecule type" value="Genomic_DNA"/>
</dbReference>
<gene>
    <name evidence="1" type="ORF">F2P81_022494</name>
</gene>
<dbReference type="Proteomes" id="UP000438429">
    <property type="component" value="Unassembled WGS sequence"/>
</dbReference>
<protein>
    <submittedName>
        <fullName evidence="1">Uncharacterized protein</fullName>
    </submittedName>
</protein>
<sequence>MGLAWLTGAYGLRHNSDCLLSNDANSYSRFVFRNVPLRSHVHKEEKRKKEEFPKKIQNAAAIIFSSP</sequence>